<dbReference type="InterPro" id="IPR013785">
    <property type="entry name" value="Aldolase_TIM"/>
</dbReference>
<evidence type="ECO:0000256" key="3">
    <source>
        <dbReference type="ARBA" id="ARBA00022723"/>
    </source>
</evidence>
<evidence type="ECO:0000259" key="6">
    <source>
        <dbReference type="PROSITE" id="PS51918"/>
    </source>
</evidence>
<reference evidence="7 8" key="1">
    <citation type="submission" date="2018-11" db="EMBL/GenBank/DDBJ databases">
        <title>Proposal to divide the Flavobacteriaceae and reorganize its genera based on Amino Acid Identity values calculated from whole genome sequences.</title>
        <authorList>
            <person name="Nicholson A.C."/>
            <person name="Gulvik C.A."/>
            <person name="Whitney A.M."/>
            <person name="Humrighouse B.W."/>
            <person name="Bell M."/>
            <person name="Holmes B."/>
            <person name="Steigerwalt A.G."/>
            <person name="Villarma A."/>
            <person name="Sheth M."/>
            <person name="Batra D."/>
            <person name="Pryor J."/>
            <person name="Bernardet J.-F."/>
            <person name="Hugo C."/>
            <person name="Kampfer P."/>
            <person name="Newman J."/>
            <person name="McQuiston J.R."/>
        </authorList>
    </citation>
    <scope>NUCLEOTIDE SEQUENCE [LARGE SCALE GENOMIC DNA]</scope>
    <source>
        <strain evidence="7 8">H5559</strain>
    </source>
</reference>
<dbReference type="GO" id="GO:0046872">
    <property type="term" value="F:metal ion binding"/>
    <property type="evidence" value="ECO:0007669"/>
    <property type="project" value="UniProtKB-KW"/>
</dbReference>
<dbReference type="SUPFAM" id="SSF102114">
    <property type="entry name" value="Radical SAM enzymes"/>
    <property type="match status" value="1"/>
</dbReference>
<dbReference type="PROSITE" id="PS51918">
    <property type="entry name" value="RADICAL_SAM"/>
    <property type="match status" value="1"/>
</dbReference>
<comment type="cofactor">
    <cofactor evidence="1">
        <name>[4Fe-4S] cluster</name>
        <dbReference type="ChEBI" id="CHEBI:49883"/>
    </cofactor>
</comment>
<evidence type="ECO:0000313" key="8">
    <source>
        <dbReference type="Proteomes" id="UP000269015"/>
    </source>
</evidence>
<dbReference type="SFLD" id="SFLDG01067">
    <property type="entry name" value="SPASM/twitch_domain_containing"/>
    <property type="match status" value="2"/>
</dbReference>
<dbReference type="InterPro" id="IPR058240">
    <property type="entry name" value="rSAM_sf"/>
</dbReference>
<protein>
    <submittedName>
        <fullName evidence="7">Radical SAM protein</fullName>
    </submittedName>
</protein>
<accession>A0AAD0YVM6</accession>
<keyword evidence="5" id="KW-0411">Iron-sulfur</keyword>
<dbReference type="SFLD" id="SFLDG01072">
    <property type="entry name" value="dehydrogenase_like"/>
    <property type="match status" value="1"/>
</dbReference>
<dbReference type="EMBL" id="CP033930">
    <property type="protein sequence ID" value="AZB19200.1"/>
    <property type="molecule type" value="Genomic_DNA"/>
</dbReference>
<dbReference type="GO" id="GO:0016491">
    <property type="term" value="F:oxidoreductase activity"/>
    <property type="evidence" value="ECO:0007669"/>
    <property type="project" value="InterPro"/>
</dbReference>
<dbReference type="Gene3D" id="3.20.20.70">
    <property type="entry name" value="Aldolase class I"/>
    <property type="match status" value="1"/>
</dbReference>
<keyword evidence="2" id="KW-0949">S-adenosyl-L-methionine</keyword>
<dbReference type="SFLD" id="SFLDG01386">
    <property type="entry name" value="main_SPASM_domain-containing"/>
    <property type="match status" value="2"/>
</dbReference>
<feature type="domain" description="Radical SAM core" evidence="6">
    <location>
        <begin position="1"/>
        <end position="224"/>
    </location>
</feature>
<evidence type="ECO:0000256" key="5">
    <source>
        <dbReference type="ARBA" id="ARBA00023014"/>
    </source>
</evidence>
<dbReference type="RefSeq" id="WP_082723020.1">
    <property type="nucleotide sequence ID" value="NZ_CP033930.1"/>
</dbReference>
<dbReference type="GO" id="GO:0051536">
    <property type="term" value="F:iron-sulfur cluster binding"/>
    <property type="evidence" value="ECO:0007669"/>
    <property type="project" value="UniProtKB-KW"/>
</dbReference>
<gene>
    <name evidence="7" type="ORF">EG352_16175</name>
</gene>
<dbReference type="AlphaFoldDB" id="A0AAD0YVM6"/>
<organism evidence="7 8">
    <name type="scientific">Chryseobacterium indologenes</name>
    <name type="common">Flavobacterium indologenes</name>
    <dbReference type="NCBI Taxonomy" id="253"/>
    <lineage>
        <taxon>Bacteria</taxon>
        <taxon>Pseudomonadati</taxon>
        <taxon>Bacteroidota</taxon>
        <taxon>Flavobacteriia</taxon>
        <taxon>Flavobacteriales</taxon>
        <taxon>Weeksellaceae</taxon>
        <taxon>Chryseobacterium group</taxon>
        <taxon>Chryseobacterium</taxon>
    </lineage>
</organism>
<dbReference type="Proteomes" id="UP000269015">
    <property type="component" value="Chromosome"/>
</dbReference>
<keyword evidence="3" id="KW-0479">Metal-binding</keyword>
<dbReference type="Pfam" id="PF04055">
    <property type="entry name" value="Radical_SAM"/>
    <property type="match status" value="1"/>
</dbReference>
<dbReference type="CDD" id="cd01335">
    <property type="entry name" value="Radical_SAM"/>
    <property type="match status" value="1"/>
</dbReference>
<dbReference type="PANTHER" id="PTHR43273:SF8">
    <property type="entry name" value="RADICAL SAM DOMAIN PROTEIN"/>
    <property type="match status" value="1"/>
</dbReference>
<dbReference type="SFLD" id="SFLDS00029">
    <property type="entry name" value="Radical_SAM"/>
    <property type="match status" value="2"/>
</dbReference>
<proteinExistence type="predicted"/>
<dbReference type="PANTHER" id="PTHR43273">
    <property type="entry name" value="ANAEROBIC SULFATASE-MATURATING ENZYME HOMOLOG ASLB-RELATED"/>
    <property type="match status" value="1"/>
</dbReference>
<evidence type="ECO:0000256" key="1">
    <source>
        <dbReference type="ARBA" id="ARBA00001966"/>
    </source>
</evidence>
<evidence type="ECO:0000256" key="4">
    <source>
        <dbReference type="ARBA" id="ARBA00023004"/>
    </source>
</evidence>
<evidence type="ECO:0000313" key="7">
    <source>
        <dbReference type="EMBL" id="AZB19200.1"/>
    </source>
</evidence>
<name>A0AAD0YVM6_CHRID</name>
<dbReference type="InterPro" id="IPR023867">
    <property type="entry name" value="Sulphatase_maturase_rSAM"/>
</dbReference>
<dbReference type="InterPro" id="IPR007197">
    <property type="entry name" value="rSAM"/>
</dbReference>
<dbReference type="SFLD" id="SFLDG01384">
    <property type="entry name" value="thioether_bond_formation_requi"/>
    <property type="match status" value="1"/>
</dbReference>
<evidence type="ECO:0000256" key="2">
    <source>
        <dbReference type="ARBA" id="ARBA00022691"/>
    </source>
</evidence>
<keyword evidence="4" id="KW-0408">Iron</keyword>
<sequence>MKIESFILKIASHCNLNCSYCHMYNMGDLTYKNQPKFISKENLLNFSTKLRSYTGKYSIPHVFISFHGGEPLLTNKEYFVDCIETIKAINQDLEITFLMQTNGLLLDKKWAEILKKYSVNVGISLDGERKINDLFRKKHNGKGSYDDIIRNLKSIQDFDVVKGIISVANPDVDPFDFYYHMKKVNHHQLNILLPNINYSNIPAFYLPLDKFIPETSSWLISLYETWKEDTNRLSIPFFELIIQLISGYENFGNHLIGNCENGVAVIETNGDIEVIDALRTSFSGATRGNINVADHDIDELHHIELFKKYYFAHTTDLPHDCQKCEIKEVCGGGFLVHRYNKNSNDFNNPSIYCEVLTDLITYIKKDLFYETA</sequence>